<gene>
    <name evidence="3" type="ORF">GV829_02135</name>
</gene>
<evidence type="ECO:0000313" key="4">
    <source>
        <dbReference type="Proteomes" id="UP000503018"/>
    </source>
</evidence>
<name>A0A6M4AQL4_9SPHN</name>
<dbReference type="InterPro" id="IPR022002">
    <property type="entry name" value="ChsH2_Znr"/>
</dbReference>
<dbReference type="InterPro" id="IPR052513">
    <property type="entry name" value="Thioester_dehydratase-like"/>
</dbReference>
<dbReference type="Pfam" id="PF12172">
    <property type="entry name" value="zf-ChsH2"/>
    <property type="match status" value="1"/>
</dbReference>
<dbReference type="InterPro" id="IPR012340">
    <property type="entry name" value="NA-bd_OB-fold"/>
</dbReference>
<feature type="domain" description="ChsH2 C-terminal OB-fold" evidence="1">
    <location>
        <begin position="67"/>
        <end position="131"/>
    </location>
</feature>
<evidence type="ECO:0000259" key="2">
    <source>
        <dbReference type="Pfam" id="PF12172"/>
    </source>
</evidence>
<dbReference type="EMBL" id="CP053015">
    <property type="protein sequence ID" value="QJQ31394.1"/>
    <property type="molecule type" value="Genomic_DNA"/>
</dbReference>
<sequence>MTTTLTYGPARALPGEQIAITTNPDTEPFWLAAKEHRLTACQCADCGHFRMPPSPYCPECQSTAKQWPTLPGTATVFSFAICTKNPKNGEDYVYVPVVVDLDGAPGARLNANVSGCDAEDVHIGMKVAVDWTDIKDGWVLPNFRKA</sequence>
<accession>A0A6M4AQL4</accession>
<dbReference type="Gene3D" id="6.10.30.10">
    <property type="match status" value="1"/>
</dbReference>
<dbReference type="Proteomes" id="UP000503018">
    <property type="component" value="Chromosome"/>
</dbReference>
<dbReference type="KEGG" id="slan:GV829_02135"/>
<evidence type="ECO:0000259" key="1">
    <source>
        <dbReference type="Pfam" id="PF01796"/>
    </source>
</evidence>
<protein>
    <submittedName>
        <fullName evidence="3">Acyl dehydratase</fullName>
    </submittedName>
</protein>
<dbReference type="RefSeq" id="WP_169943611.1">
    <property type="nucleotide sequence ID" value="NZ_CP053015.1"/>
</dbReference>
<feature type="domain" description="ChsH2 rubredoxin-like zinc ribbon" evidence="2">
    <location>
        <begin position="32"/>
        <end position="64"/>
    </location>
</feature>
<reference evidence="3 4" key="1">
    <citation type="submission" date="2020-01" db="EMBL/GenBank/DDBJ databases">
        <title>Sphingomonas sp. strain CSW-10.</title>
        <authorList>
            <person name="Chen W.-M."/>
        </authorList>
    </citation>
    <scope>NUCLEOTIDE SEQUENCE [LARGE SCALE GENOMIC DNA]</scope>
    <source>
        <strain evidence="3 4">CSW-10</strain>
    </source>
</reference>
<dbReference type="SUPFAM" id="SSF50249">
    <property type="entry name" value="Nucleic acid-binding proteins"/>
    <property type="match status" value="1"/>
</dbReference>
<dbReference type="AlphaFoldDB" id="A0A6M4AQL4"/>
<dbReference type="Pfam" id="PF01796">
    <property type="entry name" value="OB_ChsH2_C"/>
    <property type="match status" value="1"/>
</dbReference>
<proteinExistence type="predicted"/>
<dbReference type="PANTHER" id="PTHR34075:SF5">
    <property type="entry name" value="BLR3430 PROTEIN"/>
    <property type="match status" value="1"/>
</dbReference>
<dbReference type="InterPro" id="IPR002878">
    <property type="entry name" value="ChsH2_C"/>
</dbReference>
<evidence type="ECO:0000313" key="3">
    <source>
        <dbReference type="EMBL" id="QJQ31394.1"/>
    </source>
</evidence>
<dbReference type="PANTHER" id="PTHR34075">
    <property type="entry name" value="BLR3430 PROTEIN"/>
    <property type="match status" value="1"/>
</dbReference>
<organism evidence="3 4">
    <name type="scientific">Sphingomonas lacunae</name>
    <dbReference type="NCBI Taxonomy" id="2698828"/>
    <lineage>
        <taxon>Bacteria</taxon>
        <taxon>Pseudomonadati</taxon>
        <taxon>Pseudomonadota</taxon>
        <taxon>Alphaproteobacteria</taxon>
        <taxon>Sphingomonadales</taxon>
        <taxon>Sphingomonadaceae</taxon>
        <taxon>Sphingomonas</taxon>
    </lineage>
</organism>
<keyword evidence="4" id="KW-1185">Reference proteome</keyword>